<reference evidence="4" key="1">
    <citation type="submission" date="2017-04" db="EMBL/GenBank/DDBJ databases">
        <authorList>
            <person name="Varghese N."/>
            <person name="Submissions S."/>
        </authorList>
    </citation>
    <scope>NUCLEOTIDE SEQUENCE [LARGE SCALE GENOMIC DNA]</scope>
    <source>
        <strain evidence="4">DSM 12126</strain>
    </source>
</reference>
<accession>A0A1W1Z0A2</accession>
<dbReference type="RefSeq" id="WP_235012379.1">
    <property type="nucleotide sequence ID" value="NZ_FWXT01000001.1"/>
</dbReference>
<dbReference type="AlphaFoldDB" id="A0A1W1Z0A2"/>
<dbReference type="EMBL" id="FWXT01000001">
    <property type="protein sequence ID" value="SMC41388.1"/>
    <property type="molecule type" value="Genomic_DNA"/>
</dbReference>
<dbReference type="Pfam" id="PF11738">
    <property type="entry name" value="DUF3298"/>
    <property type="match status" value="1"/>
</dbReference>
<dbReference type="Gene3D" id="3.90.640.20">
    <property type="entry name" value="Heat-shock cognate protein, ATPase"/>
    <property type="match status" value="1"/>
</dbReference>
<dbReference type="Gene3D" id="3.30.565.40">
    <property type="entry name" value="Fervidobacterium nodosum Rt17-B1 like"/>
    <property type="match status" value="1"/>
</dbReference>
<evidence type="ECO:0000313" key="3">
    <source>
        <dbReference type="EMBL" id="SMC41388.1"/>
    </source>
</evidence>
<dbReference type="Pfam" id="PF13739">
    <property type="entry name" value="PdaC"/>
    <property type="match status" value="1"/>
</dbReference>
<name>A0A1W1Z0A2_9SPHI</name>
<dbReference type="STRING" id="151894.SAMN04488524_0296"/>
<feature type="domain" description="DUF3298" evidence="1">
    <location>
        <begin position="174"/>
        <end position="252"/>
    </location>
</feature>
<keyword evidence="4" id="KW-1185">Reference proteome</keyword>
<sequence>MKKRYILLLAASFAACNSEQKMTGNSDSATVKGATAQLTFTYDSVKVYSKYPVPAENGKDTSKAVISYPVFADEKINQFIEQKVMASASEGEHYTSYHEFTNAFIKNFDDFSKENKAYAQTWFMDGKVEVKEQQPQYLSLLYTYVNYEGGAHPNSVFTYLNYNPVSHQEIILDSLILPGTMPKLTALAEQIFRKNEKIGPNESLKDNYFFENDKFALNQNFSITREGLKFLYNPYEIKAYAFGVTELLVPFSELKEIARPNRLLNREN</sequence>
<dbReference type="Proteomes" id="UP000192756">
    <property type="component" value="Unassembled WGS sequence"/>
</dbReference>
<feature type="domain" description="Deacetylase PdaC" evidence="2">
    <location>
        <begin position="58"/>
        <end position="155"/>
    </location>
</feature>
<proteinExistence type="predicted"/>
<organism evidence="3 4">
    <name type="scientific">Pedobacter africanus</name>
    <dbReference type="NCBI Taxonomy" id="151894"/>
    <lineage>
        <taxon>Bacteria</taxon>
        <taxon>Pseudomonadati</taxon>
        <taxon>Bacteroidota</taxon>
        <taxon>Sphingobacteriia</taxon>
        <taxon>Sphingobacteriales</taxon>
        <taxon>Sphingobacteriaceae</taxon>
        <taxon>Pedobacter</taxon>
    </lineage>
</organism>
<gene>
    <name evidence="3" type="ORF">SAMN04488524_0296</name>
</gene>
<dbReference type="InterPro" id="IPR025303">
    <property type="entry name" value="PdaC"/>
</dbReference>
<evidence type="ECO:0000259" key="1">
    <source>
        <dbReference type="Pfam" id="PF11738"/>
    </source>
</evidence>
<dbReference type="InterPro" id="IPR021729">
    <property type="entry name" value="DUF3298"/>
</dbReference>
<dbReference type="InterPro" id="IPR037126">
    <property type="entry name" value="PdaC/RsiV-like_sf"/>
</dbReference>
<dbReference type="PROSITE" id="PS51257">
    <property type="entry name" value="PROKAR_LIPOPROTEIN"/>
    <property type="match status" value="1"/>
</dbReference>
<evidence type="ECO:0000259" key="2">
    <source>
        <dbReference type="Pfam" id="PF13739"/>
    </source>
</evidence>
<evidence type="ECO:0008006" key="5">
    <source>
        <dbReference type="Google" id="ProtNLM"/>
    </source>
</evidence>
<evidence type="ECO:0000313" key="4">
    <source>
        <dbReference type="Proteomes" id="UP000192756"/>
    </source>
</evidence>
<protein>
    <recommendedName>
        <fullName evidence="5">DUF3298 domain-containing protein</fullName>
    </recommendedName>
</protein>